<gene>
    <name evidence="2" type="ORF">METZ01_LOCUS372993</name>
</gene>
<dbReference type="AlphaFoldDB" id="A0A382TDD3"/>
<protein>
    <recommendedName>
        <fullName evidence="1">RmlD-like substrate binding domain-containing protein</fullName>
    </recommendedName>
</protein>
<proteinExistence type="predicted"/>
<accession>A0A382TDD3</accession>
<evidence type="ECO:0000259" key="1">
    <source>
        <dbReference type="Pfam" id="PF04321"/>
    </source>
</evidence>
<sequence length="274" mass="32015">TQGNPGYLDVIEENIFNEEKLNYLLKNKDICINLIGILFEKRNNTFQNIHINFPSIISKICKQNNIEQFIHISALGIENAQDSKYARSKLEGEKEIKLNFYKTTILRPSIVYSVDDNFTTQFMTLLNRLPFFPLYYKGETKFTPIHCSELAEIILRIINKNICSEIIECVGPQEMTFNEILQKLLKLIDKKKLLIPVPLIIAKIMAMFFQLFPKPLLTLDQLKLLKNDSVLSGNYKSNLDIGYNCKLEFEKEVEKYCYMWKETGQYSRRDLNSN</sequence>
<dbReference type="SUPFAM" id="SSF51735">
    <property type="entry name" value="NAD(P)-binding Rossmann-fold domains"/>
    <property type="match status" value="1"/>
</dbReference>
<dbReference type="PANTHER" id="PTHR12126:SF11">
    <property type="entry name" value="NADH DEHYDROGENASE [UBIQUINONE] 1 ALPHA SUBCOMPLEX SUBUNIT 9, MITOCHONDRIAL"/>
    <property type="match status" value="1"/>
</dbReference>
<organism evidence="2">
    <name type="scientific">marine metagenome</name>
    <dbReference type="NCBI Taxonomy" id="408172"/>
    <lineage>
        <taxon>unclassified sequences</taxon>
        <taxon>metagenomes</taxon>
        <taxon>ecological metagenomes</taxon>
    </lineage>
</organism>
<dbReference type="Pfam" id="PF04321">
    <property type="entry name" value="RmlD_sub_bind"/>
    <property type="match status" value="1"/>
</dbReference>
<name>A0A382TDD3_9ZZZZ</name>
<reference evidence="2" key="1">
    <citation type="submission" date="2018-05" db="EMBL/GenBank/DDBJ databases">
        <authorList>
            <person name="Lanie J.A."/>
            <person name="Ng W.-L."/>
            <person name="Kazmierczak K.M."/>
            <person name="Andrzejewski T.M."/>
            <person name="Davidsen T.M."/>
            <person name="Wayne K.J."/>
            <person name="Tettelin H."/>
            <person name="Glass J.I."/>
            <person name="Rusch D."/>
            <person name="Podicherti R."/>
            <person name="Tsui H.-C.T."/>
            <person name="Winkler M.E."/>
        </authorList>
    </citation>
    <scope>NUCLEOTIDE SEQUENCE</scope>
</reference>
<dbReference type="InterPro" id="IPR051207">
    <property type="entry name" value="ComplexI_NDUFA9_subunit"/>
</dbReference>
<dbReference type="EMBL" id="UINC01135780">
    <property type="protein sequence ID" value="SVD20139.1"/>
    <property type="molecule type" value="Genomic_DNA"/>
</dbReference>
<dbReference type="CDD" id="cd05271">
    <property type="entry name" value="NDUFA9_like_SDR_a"/>
    <property type="match status" value="1"/>
</dbReference>
<dbReference type="GO" id="GO:0044877">
    <property type="term" value="F:protein-containing complex binding"/>
    <property type="evidence" value="ECO:0007669"/>
    <property type="project" value="TreeGrafter"/>
</dbReference>
<dbReference type="PANTHER" id="PTHR12126">
    <property type="entry name" value="NADH-UBIQUINONE OXIDOREDUCTASE 39 KDA SUBUNIT-RELATED"/>
    <property type="match status" value="1"/>
</dbReference>
<evidence type="ECO:0000313" key="2">
    <source>
        <dbReference type="EMBL" id="SVD20139.1"/>
    </source>
</evidence>
<dbReference type="InterPro" id="IPR029903">
    <property type="entry name" value="RmlD-like-bd"/>
</dbReference>
<feature type="domain" description="RmlD-like substrate binding" evidence="1">
    <location>
        <begin position="83"/>
        <end position="188"/>
    </location>
</feature>
<dbReference type="InterPro" id="IPR036291">
    <property type="entry name" value="NAD(P)-bd_dom_sf"/>
</dbReference>
<dbReference type="Gene3D" id="3.40.50.720">
    <property type="entry name" value="NAD(P)-binding Rossmann-like Domain"/>
    <property type="match status" value="1"/>
</dbReference>
<feature type="non-terminal residue" evidence="2">
    <location>
        <position position="1"/>
    </location>
</feature>